<keyword evidence="1" id="KW-0548">Nucleotidyltransferase</keyword>
<dbReference type="GO" id="GO:0031380">
    <property type="term" value="C:nuclear RNA-directed RNA polymerase complex"/>
    <property type="evidence" value="ECO:0007669"/>
    <property type="project" value="TreeGrafter"/>
</dbReference>
<keyword evidence="5" id="KW-1185">Reference proteome</keyword>
<accession>A0A6A4HF22</accession>
<dbReference type="PANTHER" id="PTHR23079:SF55">
    <property type="entry name" value="RNA-DIRECTED RNA POLYMERASE"/>
    <property type="match status" value="1"/>
</dbReference>
<dbReference type="AlphaFoldDB" id="A0A6A4HF22"/>
<evidence type="ECO:0000259" key="3">
    <source>
        <dbReference type="Pfam" id="PF05183"/>
    </source>
</evidence>
<dbReference type="InterPro" id="IPR057596">
    <property type="entry name" value="RDRP_core"/>
</dbReference>
<keyword evidence="1" id="KW-0696">RNA-directed RNA polymerase</keyword>
<keyword evidence="1" id="KW-0694">RNA-binding</keyword>
<reference evidence="4" key="1">
    <citation type="journal article" date="2019" name="Environ. Microbiol.">
        <title>Fungal ecological strategies reflected in gene transcription - a case study of two litter decomposers.</title>
        <authorList>
            <person name="Barbi F."/>
            <person name="Kohler A."/>
            <person name="Barry K."/>
            <person name="Baskaran P."/>
            <person name="Daum C."/>
            <person name="Fauchery L."/>
            <person name="Ihrmark K."/>
            <person name="Kuo A."/>
            <person name="LaButti K."/>
            <person name="Lipzen A."/>
            <person name="Morin E."/>
            <person name="Grigoriev I.V."/>
            <person name="Henrissat B."/>
            <person name="Lindahl B."/>
            <person name="Martin F."/>
        </authorList>
    </citation>
    <scope>NUCLEOTIDE SEQUENCE</scope>
    <source>
        <strain evidence="4">JB14</strain>
    </source>
</reference>
<protein>
    <recommendedName>
        <fullName evidence="1">RNA-dependent RNA polymerase</fullName>
        <ecNumber evidence="1">2.7.7.48</ecNumber>
    </recommendedName>
</protein>
<proteinExistence type="inferred from homology"/>
<evidence type="ECO:0000256" key="2">
    <source>
        <dbReference type="SAM" id="MobiDB-lite"/>
    </source>
</evidence>
<gene>
    <name evidence="4" type="ORF">BT96DRAFT_861007</name>
</gene>
<evidence type="ECO:0000313" key="4">
    <source>
        <dbReference type="EMBL" id="KAE9396411.1"/>
    </source>
</evidence>
<dbReference type="Proteomes" id="UP000799118">
    <property type="component" value="Unassembled WGS sequence"/>
</dbReference>
<dbReference type="GO" id="GO:0030422">
    <property type="term" value="P:siRNA processing"/>
    <property type="evidence" value="ECO:0007669"/>
    <property type="project" value="TreeGrafter"/>
</dbReference>
<name>A0A6A4HF22_9AGAR</name>
<organism evidence="4 5">
    <name type="scientific">Gymnopus androsaceus JB14</name>
    <dbReference type="NCBI Taxonomy" id="1447944"/>
    <lineage>
        <taxon>Eukaryota</taxon>
        <taxon>Fungi</taxon>
        <taxon>Dikarya</taxon>
        <taxon>Basidiomycota</taxon>
        <taxon>Agaricomycotina</taxon>
        <taxon>Agaricomycetes</taxon>
        <taxon>Agaricomycetidae</taxon>
        <taxon>Agaricales</taxon>
        <taxon>Marasmiineae</taxon>
        <taxon>Omphalotaceae</taxon>
        <taxon>Gymnopus</taxon>
    </lineage>
</organism>
<dbReference type="Pfam" id="PF05183">
    <property type="entry name" value="RdRP"/>
    <property type="match status" value="1"/>
</dbReference>
<feature type="domain" description="RDRP core" evidence="3">
    <location>
        <begin position="455"/>
        <end position="1063"/>
    </location>
</feature>
<dbReference type="GO" id="GO:0003968">
    <property type="term" value="F:RNA-directed RNA polymerase activity"/>
    <property type="evidence" value="ECO:0007669"/>
    <property type="project" value="UniProtKB-KW"/>
</dbReference>
<dbReference type="InterPro" id="IPR007855">
    <property type="entry name" value="RDRP"/>
</dbReference>
<comment type="similarity">
    <text evidence="1">Belongs to the RdRP family.</text>
</comment>
<feature type="region of interest" description="Disordered" evidence="2">
    <location>
        <begin position="105"/>
        <end position="144"/>
    </location>
</feature>
<comment type="catalytic activity">
    <reaction evidence="1">
        <text>RNA(n) + a ribonucleoside 5'-triphosphate = RNA(n+1) + diphosphate</text>
        <dbReference type="Rhea" id="RHEA:21248"/>
        <dbReference type="Rhea" id="RHEA-COMP:14527"/>
        <dbReference type="Rhea" id="RHEA-COMP:17342"/>
        <dbReference type="ChEBI" id="CHEBI:33019"/>
        <dbReference type="ChEBI" id="CHEBI:61557"/>
        <dbReference type="ChEBI" id="CHEBI:140395"/>
        <dbReference type="EC" id="2.7.7.48"/>
    </reaction>
</comment>
<feature type="compositionally biased region" description="Polar residues" evidence="2">
    <location>
        <begin position="105"/>
        <end position="114"/>
    </location>
</feature>
<evidence type="ECO:0000256" key="1">
    <source>
        <dbReference type="RuleBase" id="RU363098"/>
    </source>
</evidence>
<dbReference type="EMBL" id="ML769514">
    <property type="protein sequence ID" value="KAE9396411.1"/>
    <property type="molecule type" value="Genomic_DNA"/>
</dbReference>
<keyword evidence="1" id="KW-0808">Transferase</keyword>
<evidence type="ECO:0000313" key="5">
    <source>
        <dbReference type="Proteomes" id="UP000799118"/>
    </source>
</evidence>
<dbReference type="OrthoDB" id="6513042at2759"/>
<dbReference type="EC" id="2.7.7.48" evidence="1"/>
<dbReference type="PANTHER" id="PTHR23079">
    <property type="entry name" value="RNA-DEPENDENT RNA POLYMERASE"/>
    <property type="match status" value="1"/>
</dbReference>
<dbReference type="GO" id="GO:0003723">
    <property type="term" value="F:RNA binding"/>
    <property type="evidence" value="ECO:0007669"/>
    <property type="project" value="UniProtKB-KW"/>
</dbReference>
<sequence>MDIFMRNIDFSATQQDVIRTLAKELHRQEYSPDTPINFHIRLFQPGRRGSWKRNSGCGLLTLPSIELGERFLSEYGEDAEPQRHVVIRAKRAFFKKSSKPLSSTNIVEQIQNSPYADPDGSRNPSMTSGLPDTARARVGSRLSRQQRLPESISLSRVQFGWDCRDQVFSVEWDHFGSPSIRFNPSEQQVEIHLSQPLYGDDFLGFDLPEYRILFKYSQISYLAVDSYSATEPVIIISLYTQPSFRSITFDSEDPYGFTHIPYERLSSLPWEDTKGRYHDEVAAFTSLSLRLVCKSRDGPTIFRRLAVERGKLKIPIEDYHFPAERRQLFSQSALRRFAEWLPTLDFDIACQLDALLYGHCADPRELLGLRPEVEYLISRMHTKGERSQNFVFLVFQDFAQRALDLFWNPGQDPREQQSLNACFMQCIRIYDNPSSKSLYWRRTDDGLFYCLHVQIMPSSISITGPLPERSNRVVRSYQRENRKYFIRVSFLDEGRLRLHHDRQINGQHYVAQRIAPFLIEGLREKYDSRPRKQLVIGGRCFNFLAYSQSALKEHAVWFLSPFEENGQTVNVQTVIQSLGSFSKLRFDKRLMYCPARFAARISQAFTSTEPTTTEVENVTQIADIESVDAHGNKWVHTDGVGTMSPIFAKKIYAEMNPRKKSLSDYPRALQIRFLGAKGMLSVDYRLTGMTIALRPSMIKFIGAPSKTIEIAKVFDKPTQFFLNRPLIVLYEGIGVPYETFKYYQDLAVEAACQAVQRLDSAGQFFQIQGIGGSFRLPTVMATLSRMGYVKLKDQFLDRILELGKKHVLRDLKHRARIPVPGAYNLVGIADVHQELGPNEISVCIMQKDSGKLEYLSGPCLVSRSPTIHPGDVQIVHAIGKPGAGSCFEHEPLPNTLVFSTRGERPIPSCLGGGDLDGDEYDIIPLDTLPKFRIPESQIQRPSLYNPAIRKELSRPCKLLDVAEFVMQYILSDVIGQVALTWRILADSSPKGILDPDCLRLADLHSQAVDYPKTGNPVQFFSIPKRNKYNKRLPDWYAPETMEVIDESRFYHSHKAIGRLFRDIDLNSSAKDDVSLANHIDDEDQEDIPLDELTTLMQSFSMSGSELDKLYRSIESYTAQFIDENQEQDDTSEVHEMFLQYCTDLQRICSMHNLSRSKSHLLTEEEAVVGTILFNTAVSSSTRNDHIRKVREETDVLVRGIYDTLYGAYFTPKQYVVRAFCSFRLATVYAQRKNPVFGAKSFWWVTLGTLFDSVGEVGKERKQQASSASKIERKRN</sequence>